<dbReference type="AlphaFoldDB" id="A0AAE1CXJ7"/>
<dbReference type="PANTHER" id="PTHR10159:SF530">
    <property type="entry name" value="DUAL SPECIFICITY PROTEIN PHOSPHATASE DDB_G0271350-RELATED"/>
    <property type="match status" value="1"/>
</dbReference>
<dbReference type="GO" id="GO:0001706">
    <property type="term" value="P:endoderm formation"/>
    <property type="evidence" value="ECO:0007669"/>
    <property type="project" value="TreeGrafter"/>
</dbReference>
<dbReference type="InterPro" id="IPR000340">
    <property type="entry name" value="Dual-sp_phosphatase_cat-dom"/>
</dbReference>
<dbReference type="PANTHER" id="PTHR10159">
    <property type="entry name" value="DUAL SPECIFICITY PROTEIN PHOSPHATASE"/>
    <property type="match status" value="1"/>
</dbReference>
<dbReference type="EMBL" id="JAWDGP010006323">
    <property type="protein sequence ID" value="KAK3743203.1"/>
    <property type="molecule type" value="Genomic_DNA"/>
</dbReference>
<feature type="domain" description="Tyrosine-protein phosphatase" evidence="6">
    <location>
        <begin position="261"/>
        <end position="402"/>
    </location>
</feature>
<dbReference type="Proteomes" id="UP001283361">
    <property type="component" value="Unassembled WGS sequence"/>
</dbReference>
<dbReference type="SUPFAM" id="SSF52821">
    <property type="entry name" value="Rhodanese/Cell cycle control phosphatase"/>
    <property type="match status" value="1"/>
</dbReference>
<dbReference type="InterPro" id="IPR016130">
    <property type="entry name" value="Tyr_Pase_AS"/>
</dbReference>
<dbReference type="PROSITE" id="PS50056">
    <property type="entry name" value="TYR_PHOSPHATASE_2"/>
    <property type="match status" value="1"/>
</dbReference>
<organism evidence="9 10">
    <name type="scientific">Elysia crispata</name>
    <name type="common">lettuce slug</name>
    <dbReference type="NCBI Taxonomy" id="231223"/>
    <lineage>
        <taxon>Eukaryota</taxon>
        <taxon>Metazoa</taxon>
        <taxon>Spiralia</taxon>
        <taxon>Lophotrochozoa</taxon>
        <taxon>Mollusca</taxon>
        <taxon>Gastropoda</taxon>
        <taxon>Heterobranchia</taxon>
        <taxon>Euthyneura</taxon>
        <taxon>Panpulmonata</taxon>
        <taxon>Sacoglossa</taxon>
        <taxon>Placobranchoidea</taxon>
        <taxon>Plakobranchidae</taxon>
        <taxon>Elysia</taxon>
    </lineage>
</organism>
<feature type="compositionally biased region" description="Polar residues" evidence="5">
    <location>
        <begin position="489"/>
        <end position="498"/>
    </location>
</feature>
<evidence type="ECO:0000256" key="2">
    <source>
        <dbReference type="ARBA" id="ARBA00013064"/>
    </source>
</evidence>
<keyword evidence="10" id="KW-1185">Reference proteome</keyword>
<dbReference type="SUPFAM" id="SSF52799">
    <property type="entry name" value="(Phosphotyrosine protein) phosphatases II"/>
    <property type="match status" value="1"/>
</dbReference>
<proteinExistence type="inferred from homology"/>
<feature type="domain" description="Tyrosine specific protein phosphatases" evidence="7">
    <location>
        <begin position="323"/>
        <end position="380"/>
    </location>
</feature>
<evidence type="ECO:0000313" key="10">
    <source>
        <dbReference type="Proteomes" id="UP001283361"/>
    </source>
</evidence>
<dbReference type="PROSITE" id="PS50054">
    <property type="entry name" value="TYR_PHOSPHATASE_DUAL"/>
    <property type="match status" value="1"/>
</dbReference>
<dbReference type="InterPro" id="IPR008343">
    <property type="entry name" value="MKP"/>
</dbReference>
<feature type="domain" description="Rhodanese" evidence="8">
    <location>
        <begin position="97"/>
        <end position="213"/>
    </location>
</feature>
<comment type="similarity">
    <text evidence="1">Belongs to the protein-tyrosine phosphatase family. Non-receptor class dual specificity subfamily.</text>
</comment>
<dbReference type="CDD" id="cd01446">
    <property type="entry name" value="DSP_MapKP"/>
    <property type="match status" value="1"/>
</dbReference>
<dbReference type="InterPro" id="IPR020422">
    <property type="entry name" value="TYR_PHOSPHATASE_DUAL_dom"/>
</dbReference>
<sequence>MISKRLPICSTNGETTKVALASTEATSSTTITATTTCHLPENSKAHAALSATSVIETDYTANTMMLESNQRRVSLTSPSDEIQFITPKGLQHLLDTSPSTVQVVDCRSFLNYNTERIIGSVNVYCPPLVKKRFQTYLPLSSMLSSETKTTLVRPMVETVVLHDQCTNHTLFYLGQSDLPLVYQSLRNFLGDKTYRILNGGFCSFHHQFPKYCSRHTSFSGQLLHAKKTDTLVHSTLASPGSIAYGLHPLNTPAPKRKLSLSPVELLPYLYIGDAGHSTRKELLLGFKISAILNVSTSCENHFPTDFRYKVIPVEDSHNANLFEWFQDAILFIERERRAGGKVLVHCHGGISRSATVCLAYLMFSRHLRLDDAFDYVRARRNVISPNANFMMQLSQFETELRKLGVCWPEAWSQRYPSSSSSTTTDEDMSSEDSKNRLESSSSTTSSEFSWQGTSRGNADTAVGHQCLDSSLHIPPGRDQYHHHQEPASCCQNPSSPRKSTITDPITSTISDGSFQNKFNITYSEKLNSNTHLQLNFYNCEDVFFQQPPDSQFTVRHQALSPNCTNNQNLTSQSVQQFEPDIKCSLLSPPPKSPSLNFGCLHEQAKTSSQNFFFGSCPDITGVNLSQATGPNLSVGICNANERNFDNDVNSDVFPNGLQEVAKQRVLSDEDEESSFA</sequence>
<keyword evidence="4" id="KW-0904">Protein phosphatase</keyword>
<name>A0AAE1CXJ7_9GAST</name>
<dbReference type="Gene3D" id="3.90.190.10">
    <property type="entry name" value="Protein tyrosine phosphatase superfamily"/>
    <property type="match status" value="1"/>
</dbReference>
<evidence type="ECO:0000259" key="6">
    <source>
        <dbReference type="PROSITE" id="PS50054"/>
    </source>
</evidence>
<dbReference type="PROSITE" id="PS50206">
    <property type="entry name" value="RHODANESE_3"/>
    <property type="match status" value="1"/>
</dbReference>
<dbReference type="InterPro" id="IPR000387">
    <property type="entry name" value="Tyr_Pase_dom"/>
</dbReference>
<dbReference type="InterPro" id="IPR036873">
    <property type="entry name" value="Rhodanese-like_dom_sf"/>
</dbReference>
<dbReference type="InterPro" id="IPR001763">
    <property type="entry name" value="Rhodanese-like_dom"/>
</dbReference>
<evidence type="ECO:0000256" key="4">
    <source>
        <dbReference type="ARBA" id="ARBA00022912"/>
    </source>
</evidence>
<dbReference type="Pfam" id="PF00782">
    <property type="entry name" value="DSPc"/>
    <property type="match status" value="1"/>
</dbReference>
<evidence type="ECO:0000259" key="8">
    <source>
        <dbReference type="PROSITE" id="PS50206"/>
    </source>
</evidence>
<evidence type="ECO:0000256" key="1">
    <source>
        <dbReference type="ARBA" id="ARBA00008601"/>
    </source>
</evidence>
<protein>
    <recommendedName>
        <fullName evidence="2">protein-tyrosine-phosphatase</fullName>
        <ecNumber evidence="2">3.1.3.48</ecNumber>
    </recommendedName>
</protein>
<dbReference type="GO" id="GO:0005634">
    <property type="term" value="C:nucleus"/>
    <property type="evidence" value="ECO:0007669"/>
    <property type="project" value="TreeGrafter"/>
</dbReference>
<evidence type="ECO:0000259" key="7">
    <source>
        <dbReference type="PROSITE" id="PS50056"/>
    </source>
</evidence>
<feature type="compositionally biased region" description="Low complexity" evidence="5">
    <location>
        <begin position="438"/>
        <end position="449"/>
    </location>
</feature>
<keyword evidence="3" id="KW-0378">Hydrolase</keyword>
<dbReference type="SMART" id="SM00195">
    <property type="entry name" value="DSPc"/>
    <property type="match status" value="1"/>
</dbReference>
<dbReference type="PROSITE" id="PS00383">
    <property type="entry name" value="TYR_PHOSPHATASE_1"/>
    <property type="match status" value="1"/>
</dbReference>
<dbReference type="GO" id="GO:0004725">
    <property type="term" value="F:protein tyrosine phosphatase activity"/>
    <property type="evidence" value="ECO:0007669"/>
    <property type="project" value="UniProtKB-EC"/>
</dbReference>
<dbReference type="Gene3D" id="3.40.250.10">
    <property type="entry name" value="Rhodanese-like domain"/>
    <property type="match status" value="1"/>
</dbReference>
<evidence type="ECO:0000256" key="5">
    <source>
        <dbReference type="SAM" id="MobiDB-lite"/>
    </source>
</evidence>
<accession>A0AAE1CXJ7</accession>
<evidence type="ECO:0000313" key="9">
    <source>
        <dbReference type="EMBL" id="KAK3743203.1"/>
    </source>
</evidence>
<dbReference type="GO" id="GO:0043409">
    <property type="term" value="P:negative regulation of MAPK cascade"/>
    <property type="evidence" value="ECO:0007669"/>
    <property type="project" value="TreeGrafter"/>
</dbReference>
<dbReference type="EC" id="3.1.3.48" evidence="2"/>
<dbReference type="PRINTS" id="PR01764">
    <property type="entry name" value="MAPKPHPHTASE"/>
</dbReference>
<dbReference type="GO" id="GO:0005737">
    <property type="term" value="C:cytoplasm"/>
    <property type="evidence" value="ECO:0007669"/>
    <property type="project" value="TreeGrafter"/>
</dbReference>
<comment type="caution">
    <text evidence="9">The sequence shown here is derived from an EMBL/GenBank/DDBJ whole genome shotgun (WGS) entry which is preliminary data.</text>
</comment>
<dbReference type="GO" id="GO:0017017">
    <property type="term" value="F:MAP kinase tyrosine/serine/threonine phosphatase activity"/>
    <property type="evidence" value="ECO:0007669"/>
    <property type="project" value="InterPro"/>
</dbReference>
<dbReference type="Pfam" id="PF00581">
    <property type="entry name" value="Rhodanese"/>
    <property type="match status" value="1"/>
</dbReference>
<dbReference type="InterPro" id="IPR029021">
    <property type="entry name" value="Prot-tyrosine_phosphatase-like"/>
</dbReference>
<gene>
    <name evidence="9" type="ORF">RRG08_064056</name>
</gene>
<evidence type="ECO:0000256" key="3">
    <source>
        <dbReference type="ARBA" id="ARBA00022801"/>
    </source>
</evidence>
<feature type="region of interest" description="Disordered" evidence="5">
    <location>
        <begin position="413"/>
        <end position="500"/>
    </location>
</feature>
<reference evidence="9" key="1">
    <citation type="journal article" date="2023" name="G3 (Bethesda)">
        <title>A reference genome for the long-term kleptoplast-retaining sea slug Elysia crispata morphotype clarki.</title>
        <authorList>
            <person name="Eastman K.E."/>
            <person name="Pendleton A.L."/>
            <person name="Shaikh M.A."/>
            <person name="Suttiyut T."/>
            <person name="Ogas R."/>
            <person name="Tomko P."/>
            <person name="Gavelis G."/>
            <person name="Widhalm J.R."/>
            <person name="Wisecaver J.H."/>
        </authorList>
    </citation>
    <scope>NUCLEOTIDE SEQUENCE</scope>
    <source>
        <strain evidence="9">ECLA1</strain>
    </source>
</reference>